<sequence>MHPPSPELVGNSLDSHQDLCHPIFPKCRKLPTMKTKGILVSSSKFYTAAMINLDPQVTQGKITERLKKISSVGQWEKFLHTAGGSIQLRIRNSSTIRVQPTSIARRAPKMTKGSKRLQVGRPPAGDVTSKKRKHCLSENINLSKLNAKLHCSGH</sequence>
<proteinExistence type="predicted"/>
<dbReference type="EMBL" id="BGPR01008328">
    <property type="protein sequence ID" value="GBN33087.1"/>
    <property type="molecule type" value="Genomic_DNA"/>
</dbReference>
<feature type="region of interest" description="Disordered" evidence="1">
    <location>
        <begin position="109"/>
        <end position="131"/>
    </location>
</feature>
<organism evidence="2 3">
    <name type="scientific">Araneus ventricosus</name>
    <name type="common">Orbweaver spider</name>
    <name type="synonym">Epeira ventricosa</name>
    <dbReference type="NCBI Taxonomy" id="182803"/>
    <lineage>
        <taxon>Eukaryota</taxon>
        <taxon>Metazoa</taxon>
        <taxon>Ecdysozoa</taxon>
        <taxon>Arthropoda</taxon>
        <taxon>Chelicerata</taxon>
        <taxon>Arachnida</taxon>
        <taxon>Araneae</taxon>
        <taxon>Araneomorphae</taxon>
        <taxon>Entelegynae</taxon>
        <taxon>Araneoidea</taxon>
        <taxon>Araneidae</taxon>
        <taxon>Araneus</taxon>
    </lineage>
</organism>
<protein>
    <submittedName>
        <fullName evidence="2">Uncharacterized protein</fullName>
    </submittedName>
</protein>
<reference evidence="2 3" key="1">
    <citation type="journal article" date="2019" name="Sci. Rep.">
        <title>Orb-weaving spider Araneus ventricosus genome elucidates the spidroin gene catalogue.</title>
        <authorList>
            <person name="Kono N."/>
            <person name="Nakamura H."/>
            <person name="Ohtoshi R."/>
            <person name="Moran D.A.P."/>
            <person name="Shinohara A."/>
            <person name="Yoshida Y."/>
            <person name="Fujiwara M."/>
            <person name="Mori M."/>
            <person name="Tomita M."/>
            <person name="Arakawa K."/>
        </authorList>
    </citation>
    <scope>NUCLEOTIDE SEQUENCE [LARGE SCALE GENOMIC DNA]</scope>
</reference>
<dbReference type="Proteomes" id="UP000499080">
    <property type="component" value="Unassembled WGS sequence"/>
</dbReference>
<comment type="caution">
    <text evidence="2">The sequence shown here is derived from an EMBL/GenBank/DDBJ whole genome shotgun (WGS) entry which is preliminary data.</text>
</comment>
<gene>
    <name evidence="2" type="ORF">AVEN_7625_1</name>
</gene>
<name>A0A4Y2N4H4_ARAVE</name>
<dbReference type="AlphaFoldDB" id="A0A4Y2N4H4"/>
<evidence type="ECO:0000313" key="2">
    <source>
        <dbReference type="EMBL" id="GBN33087.1"/>
    </source>
</evidence>
<evidence type="ECO:0000313" key="3">
    <source>
        <dbReference type="Proteomes" id="UP000499080"/>
    </source>
</evidence>
<accession>A0A4Y2N4H4</accession>
<keyword evidence="3" id="KW-1185">Reference proteome</keyword>
<evidence type="ECO:0000256" key="1">
    <source>
        <dbReference type="SAM" id="MobiDB-lite"/>
    </source>
</evidence>